<protein>
    <submittedName>
        <fullName evidence="2">Uncharacterized protein</fullName>
    </submittedName>
</protein>
<dbReference type="EMBL" id="HBUF01361838">
    <property type="protein sequence ID" value="CAG6721227.1"/>
    <property type="molecule type" value="Transcribed_RNA"/>
</dbReference>
<dbReference type="EMBL" id="HBUF01509392">
    <property type="protein sequence ID" value="CAG6746380.1"/>
    <property type="molecule type" value="Transcribed_RNA"/>
</dbReference>
<dbReference type="EMBL" id="HBUF01361837">
    <property type="protein sequence ID" value="CAG6721224.1"/>
    <property type="molecule type" value="Transcribed_RNA"/>
</dbReference>
<dbReference type="EMBL" id="HBUF01509393">
    <property type="protein sequence ID" value="CAG6746382.1"/>
    <property type="molecule type" value="Transcribed_RNA"/>
</dbReference>
<feature type="region of interest" description="Disordered" evidence="1">
    <location>
        <begin position="1"/>
        <end position="20"/>
    </location>
</feature>
<accession>A0A8D8VCA9</accession>
<dbReference type="EMBL" id="HBUF01361839">
    <property type="protein sequence ID" value="CAG6721229.1"/>
    <property type="molecule type" value="Transcribed_RNA"/>
</dbReference>
<sequence>MHRSINTRQQDIRDPTQKHSMTTAMNKYIKHQQTQMMIQRQTMTWAMRGYTTVLNQDKPPMLRITMMWDMNKYTKPMQVITNQTMTSDMRRYTGKMSMRVKQYLTMMIMIQTMRN</sequence>
<dbReference type="EMBL" id="HBUF01361835">
    <property type="protein sequence ID" value="CAG6721220.1"/>
    <property type="molecule type" value="Transcribed_RNA"/>
</dbReference>
<dbReference type="AlphaFoldDB" id="A0A8D8VCA9"/>
<name>A0A8D8VCA9_9HEMI</name>
<dbReference type="EMBL" id="HBUF01300752">
    <property type="protein sequence ID" value="CAG6691062.1"/>
    <property type="molecule type" value="Transcribed_RNA"/>
</dbReference>
<proteinExistence type="predicted"/>
<evidence type="ECO:0000313" key="2">
    <source>
        <dbReference type="EMBL" id="CAG6721224.1"/>
    </source>
</evidence>
<dbReference type="EMBL" id="HBUF01300754">
    <property type="protein sequence ID" value="CAG6691069.1"/>
    <property type="molecule type" value="Transcribed_RNA"/>
</dbReference>
<evidence type="ECO:0000256" key="1">
    <source>
        <dbReference type="SAM" id="MobiDB-lite"/>
    </source>
</evidence>
<dbReference type="EMBL" id="HBUF01300753">
    <property type="protein sequence ID" value="CAG6691065.1"/>
    <property type="molecule type" value="Transcribed_RNA"/>
</dbReference>
<dbReference type="EMBL" id="HBUF01361836">
    <property type="protein sequence ID" value="CAG6721222.1"/>
    <property type="molecule type" value="Transcribed_RNA"/>
</dbReference>
<dbReference type="EMBL" id="HBUF01509391">
    <property type="protein sequence ID" value="CAG6746377.1"/>
    <property type="molecule type" value="Transcribed_RNA"/>
</dbReference>
<reference evidence="2" key="1">
    <citation type="submission" date="2021-05" db="EMBL/GenBank/DDBJ databases">
        <authorList>
            <person name="Alioto T."/>
            <person name="Alioto T."/>
            <person name="Gomez Garrido J."/>
        </authorList>
    </citation>
    <scope>NUCLEOTIDE SEQUENCE</scope>
</reference>
<organism evidence="2">
    <name type="scientific">Cacopsylla melanoneura</name>
    <dbReference type="NCBI Taxonomy" id="428564"/>
    <lineage>
        <taxon>Eukaryota</taxon>
        <taxon>Metazoa</taxon>
        <taxon>Ecdysozoa</taxon>
        <taxon>Arthropoda</taxon>
        <taxon>Hexapoda</taxon>
        <taxon>Insecta</taxon>
        <taxon>Pterygota</taxon>
        <taxon>Neoptera</taxon>
        <taxon>Paraneoptera</taxon>
        <taxon>Hemiptera</taxon>
        <taxon>Sternorrhyncha</taxon>
        <taxon>Psylloidea</taxon>
        <taxon>Psyllidae</taxon>
        <taxon>Psyllinae</taxon>
        <taxon>Cacopsylla</taxon>
    </lineage>
</organism>